<dbReference type="EMBL" id="MHLO01000011">
    <property type="protein sequence ID" value="OGZ12930.1"/>
    <property type="molecule type" value="Genomic_DNA"/>
</dbReference>
<gene>
    <name evidence="1" type="ORF">A3C93_01055</name>
</gene>
<sequence>MTRIGRLPVWRLSTRSRKLLAMTFVRMQEYYESGSPRFRGRIFTLGEFKDWYRKERGRWSYANDWSGFNVPSYAVHAVYRQFPDHSREEKGIIPKITGLF</sequence>
<accession>A0A1G2DJ89</accession>
<reference evidence="1 2" key="1">
    <citation type="journal article" date="2016" name="Nat. Commun.">
        <title>Thousands of microbial genomes shed light on interconnected biogeochemical processes in an aquifer system.</title>
        <authorList>
            <person name="Anantharaman K."/>
            <person name="Brown C.T."/>
            <person name="Hug L.A."/>
            <person name="Sharon I."/>
            <person name="Castelle C.J."/>
            <person name="Probst A.J."/>
            <person name="Thomas B.C."/>
            <person name="Singh A."/>
            <person name="Wilkins M.J."/>
            <person name="Karaoz U."/>
            <person name="Brodie E.L."/>
            <person name="Williams K.H."/>
            <person name="Hubbard S.S."/>
            <person name="Banfield J.F."/>
        </authorList>
    </citation>
    <scope>NUCLEOTIDE SEQUENCE [LARGE SCALE GENOMIC DNA]</scope>
</reference>
<protein>
    <submittedName>
        <fullName evidence="1">Uncharacterized protein</fullName>
    </submittedName>
</protein>
<dbReference type="Proteomes" id="UP000178636">
    <property type="component" value="Unassembled WGS sequence"/>
</dbReference>
<evidence type="ECO:0000313" key="1">
    <source>
        <dbReference type="EMBL" id="OGZ12930.1"/>
    </source>
</evidence>
<dbReference type="AlphaFoldDB" id="A0A1G2DJ89"/>
<comment type="caution">
    <text evidence="1">The sequence shown here is derived from an EMBL/GenBank/DDBJ whole genome shotgun (WGS) entry which is preliminary data.</text>
</comment>
<proteinExistence type="predicted"/>
<name>A0A1G2DJ89_9BACT</name>
<evidence type="ECO:0000313" key="2">
    <source>
        <dbReference type="Proteomes" id="UP000178636"/>
    </source>
</evidence>
<organism evidence="1 2">
    <name type="scientific">Candidatus Lloydbacteria bacterium RIFCSPHIGHO2_02_FULL_54_17</name>
    <dbReference type="NCBI Taxonomy" id="1798664"/>
    <lineage>
        <taxon>Bacteria</taxon>
        <taxon>Candidatus Lloydiibacteriota</taxon>
    </lineage>
</organism>